<evidence type="ECO:0000313" key="2">
    <source>
        <dbReference type="Proteomes" id="UP000587527"/>
    </source>
</evidence>
<keyword evidence="2" id="KW-1185">Reference proteome</keyword>
<proteinExistence type="predicted"/>
<dbReference type="RefSeq" id="WP_184833536.1">
    <property type="nucleotide sequence ID" value="NZ_JACHMN010000002.1"/>
</dbReference>
<sequence>MFDSDDFVEMDTVIFDAVDTNLDDVPDTIEFYENSDGLQALGVDVDDDNFLDAVAYDFEGDGVIDAVEGDPADLGLDPAAFTAPVAEVVTTTETVAGQ</sequence>
<dbReference type="AlphaFoldDB" id="A0A841BM83"/>
<dbReference type="Proteomes" id="UP000587527">
    <property type="component" value="Unassembled WGS sequence"/>
</dbReference>
<organism evidence="1 2">
    <name type="scientific">Allocatelliglobosispora scoriae</name>
    <dbReference type="NCBI Taxonomy" id="643052"/>
    <lineage>
        <taxon>Bacteria</taxon>
        <taxon>Bacillati</taxon>
        <taxon>Actinomycetota</taxon>
        <taxon>Actinomycetes</taxon>
        <taxon>Micromonosporales</taxon>
        <taxon>Micromonosporaceae</taxon>
        <taxon>Allocatelliglobosispora</taxon>
    </lineage>
</organism>
<dbReference type="EMBL" id="JACHMN010000002">
    <property type="protein sequence ID" value="MBB5867971.1"/>
    <property type="molecule type" value="Genomic_DNA"/>
</dbReference>
<name>A0A841BM83_9ACTN</name>
<comment type="caution">
    <text evidence="1">The sequence shown here is derived from an EMBL/GenBank/DDBJ whole genome shotgun (WGS) entry which is preliminary data.</text>
</comment>
<protein>
    <submittedName>
        <fullName evidence="1">Uncharacterized protein</fullName>
    </submittedName>
</protein>
<reference evidence="1 2" key="1">
    <citation type="submission" date="2020-08" db="EMBL/GenBank/DDBJ databases">
        <title>Sequencing the genomes of 1000 actinobacteria strains.</title>
        <authorList>
            <person name="Klenk H.-P."/>
        </authorList>
    </citation>
    <scope>NUCLEOTIDE SEQUENCE [LARGE SCALE GENOMIC DNA]</scope>
    <source>
        <strain evidence="1 2">DSM 45362</strain>
    </source>
</reference>
<accession>A0A841BM83</accession>
<evidence type="ECO:0000313" key="1">
    <source>
        <dbReference type="EMBL" id="MBB5867971.1"/>
    </source>
</evidence>
<gene>
    <name evidence="1" type="ORF">F4553_001350</name>
</gene>